<dbReference type="EMBL" id="MFYX01000097">
    <property type="protein sequence ID" value="OGK03086.1"/>
    <property type="molecule type" value="Genomic_DNA"/>
</dbReference>
<evidence type="ECO:0000313" key="6">
    <source>
        <dbReference type="Proteomes" id="UP000179243"/>
    </source>
</evidence>
<evidence type="ECO:0000313" key="5">
    <source>
        <dbReference type="EMBL" id="OGK03086.1"/>
    </source>
</evidence>
<evidence type="ECO:0000256" key="2">
    <source>
        <dbReference type="ARBA" id="ARBA00023027"/>
    </source>
</evidence>
<name>A0A1F7F992_UNCRA</name>
<dbReference type="Proteomes" id="UP000179243">
    <property type="component" value="Unassembled WGS sequence"/>
</dbReference>
<dbReference type="Pfam" id="PF00984">
    <property type="entry name" value="UDPG_MGDP_dh"/>
    <property type="match status" value="1"/>
</dbReference>
<dbReference type="SUPFAM" id="SSF52413">
    <property type="entry name" value="UDP-glucose/GDP-mannose dehydrogenase C-terminal domain"/>
    <property type="match status" value="1"/>
</dbReference>
<dbReference type="PANTHER" id="PTHR43491">
    <property type="entry name" value="UDP-N-ACETYL-D-MANNOSAMINE DEHYDROGENASE"/>
    <property type="match status" value="1"/>
</dbReference>
<organism evidence="5 6">
    <name type="scientific">Candidatus Raymondbacteria bacterium RIFOXYD12_FULL_49_13</name>
    <dbReference type="NCBI Taxonomy" id="1817890"/>
    <lineage>
        <taxon>Bacteria</taxon>
        <taxon>Raymondiibacteriota</taxon>
    </lineage>
</organism>
<keyword evidence="2" id="KW-0520">NAD</keyword>
<dbReference type="SUPFAM" id="SSF48179">
    <property type="entry name" value="6-phosphogluconate dehydrogenase C-terminal domain-like"/>
    <property type="match status" value="1"/>
</dbReference>
<dbReference type="AlphaFoldDB" id="A0A1F7F992"/>
<dbReference type="PIRSF" id="PIRSF000124">
    <property type="entry name" value="UDPglc_GDPman_dh"/>
    <property type="match status" value="1"/>
</dbReference>
<dbReference type="GO" id="GO:0016628">
    <property type="term" value="F:oxidoreductase activity, acting on the CH-CH group of donors, NAD or NADP as acceptor"/>
    <property type="evidence" value="ECO:0007669"/>
    <property type="project" value="InterPro"/>
</dbReference>
<evidence type="ECO:0000256" key="3">
    <source>
        <dbReference type="PIRNR" id="PIRNR000124"/>
    </source>
</evidence>
<dbReference type="GO" id="GO:0016616">
    <property type="term" value="F:oxidoreductase activity, acting on the CH-OH group of donors, NAD or NADP as acceptor"/>
    <property type="evidence" value="ECO:0007669"/>
    <property type="project" value="InterPro"/>
</dbReference>
<dbReference type="InterPro" id="IPR036291">
    <property type="entry name" value="NAD(P)-bd_dom_sf"/>
</dbReference>
<dbReference type="InterPro" id="IPR017476">
    <property type="entry name" value="UDP-Glc/GDP-Man"/>
</dbReference>
<dbReference type="PANTHER" id="PTHR43491:SF1">
    <property type="entry name" value="UDP-N-ACETYL-D-MANNOSAMINE DEHYDROGENASE"/>
    <property type="match status" value="1"/>
</dbReference>
<dbReference type="InterPro" id="IPR008927">
    <property type="entry name" value="6-PGluconate_DH-like_C_sf"/>
</dbReference>
<dbReference type="Gene3D" id="3.40.50.720">
    <property type="entry name" value="NAD(P)-binding Rossmann-like Domain"/>
    <property type="match status" value="2"/>
</dbReference>
<dbReference type="InterPro" id="IPR036220">
    <property type="entry name" value="UDP-Glc/GDP-Man_DH_C_sf"/>
</dbReference>
<sequence length="434" mass="48172">MKETLHRKIREKSATIGIIGQGYVGLPLAVEFANAGFNVIGFDIDPAKVEKINTGVSYIVDVKSEDLKAVVAKKKLCATADFSRLGDVDSISICVPTPLRKTKDPDISYIAASMEQICKYMKKGALVVLESTTYPGTTTEMVREPLEQKGFKAGKDTFICFSPERVDPGNAVYNTKNTPKVIGGETPACCELGAALYRTCINTVHIVGTSAEAEMVKLLENTFRAVNIALVNELMMMCDRMGINIWNVINAAATKPFGFMPFYPGPGIGGHCIPLDPMYLSWKAKTYDFYNRFIELATDINGNMPYYVIHRVSRILNQHEKPIKNSKILILGMAYKANVDDLRESPGLELYRLLRAEGAYVVFNDPHATSFKSMLGKIVRSTDLTEETLKNQDLIIVVTNHKTYDYGFVVKHAKLILDTRNALGLFTEPSIVRL</sequence>
<gene>
    <name evidence="5" type="ORF">A2519_06725</name>
</gene>
<accession>A0A1F7F992</accession>
<evidence type="ECO:0000259" key="4">
    <source>
        <dbReference type="SMART" id="SM00984"/>
    </source>
</evidence>
<dbReference type="Pfam" id="PF03721">
    <property type="entry name" value="UDPG_MGDP_dh_N"/>
    <property type="match status" value="1"/>
</dbReference>
<reference evidence="5 6" key="1">
    <citation type="journal article" date="2016" name="Nat. Commun.">
        <title>Thousands of microbial genomes shed light on interconnected biogeochemical processes in an aquifer system.</title>
        <authorList>
            <person name="Anantharaman K."/>
            <person name="Brown C.T."/>
            <person name="Hug L.A."/>
            <person name="Sharon I."/>
            <person name="Castelle C.J."/>
            <person name="Probst A.J."/>
            <person name="Thomas B.C."/>
            <person name="Singh A."/>
            <person name="Wilkins M.J."/>
            <person name="Karaoz U."/>
            <person name="Brodie E.L."/>
            <person name="Williams K.H."/>
            <person name="Hubbard S.S."/>
            <person name="Banfield J.F."/>
        </authorList>
    </citation>
    <scope>NUCLEOTIDE SEQUENCE [LARGE SCALE GENOMIC DNA]</scope>
</reference>
<dbReference type="InterPro" id="IPR028359">
    <property type="entry name" value="UDP_ManNAc/GlcNAc_DH"/>
</dbReference>
<dbReference type="PIRSF" id="PIRSF500136">
    <property type="entry name" value="UDP_ManNAc_DH"/>
    <property type="match status" value="1"/>
</dbReference>
<feature type="domain" description="UDP-glucose/GDP-mannose dehydrogenase C-terminal" evidence="4">
    <location>
        <begin position="329"/>
        <end position="425"/>
    </location>
</feature>
<dbReference type="NCBIfam" id="TIGR03026">
    <property type="entry name" value="NDP-sugDHase"/>
    <property type="match status" value="1"/>
</dbReference>
<dbReference type="SUPFAM" id="SSF51735">
    <property type="entry name" value="NAD(P)-binding Rossmann-fold domains"/>
    <property type="match status" value="1"/>
</dbReference>
<dbReference type="InterPro" id="IPR014026">
    <property type="entry name" value="UDP-Glc/GDP-Man_DH_dimer"/>
</dbReference>
<protein>
    <submittedName>
        <fullName evidence="5">UDP-N-acetyl-D-glucosamine dehydrogenase</fullName>
    </submittedName>
</protein>
<comment type="caution">
    <text evidence="5">The sequence shown here is derived from an EMBL/GenBank/DDBJ whole genome shotgun (WGS) entry which is preliminary data.</text>
</comment>
<proteinExistence type="inferred from homology"/>
<comment type="similarity">
    <text evidence="3">Belongs to the UDP-glucose/GDP-mannose dehydrogenase family.</text>
</comment>
<dbReference type="InterPro" id="IPR001732">
    <property type="entry name" value="UDP-Glc/GDP-Man_DH_N"/>
</dbReference>
<dbReference type="SMART" id="SM00984">
    <property type="entry name" value="UDPG_MGDP_dh_C"/>
    <property type="match status" value="1"/>
</dbReference>
<dbReference type="GO" id="GO:0000271">
    <property type="term" value="P:polysaccharide biosynthetic process"/>
    <property type="evidence" value="ECO:0007669"/>
    <property type="project" value="InterPro"/>
</dbReference>
<dbReference type="Pfam" id="PF03720">
    <property type="entry name" value="UDPG_MGDP_dh_C"/>
    <property type="match status" value="1"/>
</dbReference>
<dbReference type="GO" id="GO:0051287">
    <property type="term" value="F:NAD binding"/>
    <property type="evidence" value="ECO:0007669"/>
    <property type="project" value="InterPro"/>
</dbReference>
<keyword evidence="1" id="KW-0560">Oxidoreductase</keyword>
<evidence type="ECO:0000256" key="1">
    <source>
        <dbReference type="ARBA" id="ARBA00023002"/>
    </source>
</evidence>
<dbReference type="InterPro" id="IPR014027">
    <property type="entry name" value="UDP-Glc/GDP-Man_DH_C"/>
</dbReference>